<dbReference type="AlphaFoldDB" id="A0A7R8W4N0"/>
<accession>A0A7R8W4N0</accession>
<dbReference type="PANTHER" id="PTHR11232">
    <property type="entry name" value="PHOSPHOTYROSINE INTERACTION DOMAIN-CONTAINING FAMILY MEMBER"/>
    <property type="match status" value="1"/>
</dbReference>
<dbReference type="Gene3D" id="2.30.29.30">
    <property type="entry name" value="Pleckstrin-homology domain (PH domain)/Phosphotyrosine-binding domain (PTB)"/>
    <property type="match status" value="1"/>
</dbReference>
<dbReference type="InterPro" id="IPR006020">
    <property type="entry name" value="PTB/PI_dom"/>
</dbReference>
<dbReference type="OrthoDB" id="6370806at2759"/>
<evidence type="ECO:0000313" key="1">
    <source>
        <dbReference type="EMBL" id="CAD7222470.1"/>
    </source>
</evidence>
<dbReference type="GO" id="GO:0050998">
    <property type="term" value="F:nitric-oxide synthase binding"/>
    <property type="evidence" value="ECO:0007669"/>
    <property type="project" value="TreeGrafter"/>
</dbReference>
<dbReference type="EMBL" id="OB660063">
    <property type="protein sequence ID" value="CAD7222470.1"/>
    <property type="molecule type" value="Genomic_DNA"/>
</dbReference>
<sequence length="167" mass="19049">MRKPGRRSSLDAFNNPLVVSRPLGTHYPWYEFKARGVKKKKIRMDVGVDGVRVSLRKKKVRTSMNRSGGEENESSATTGWFVELCRNRFGRMISFLCITPSNRIFYVSHDSQDMNIFSYIARDAATNVFKCNVFKANKKLFVSEEEVSRFSMRRCPVSSSGGGELDT</sequence>
<name>A0A7R8W4N0_9CRUS</name>
<dbReference type="InterPro" id="IPR051133">
    <property type="entry name" value="Adapter_Engulfment-Domain"/>
</dbReference>
<dbReference type="SUPFAM" id="SSF50729">
    <property type="entry name" value="PH domain-like"/>
    <property type="match status" value="1"/>
</dbReference>
<dbReference type="PANTHER" id="PTHR11232:SF17">
    <property type="entry name" value="CAPON-LIKE PROTEIN"/>
    <property type="match status" value="1"/>
</dbReference>
<protein>
    <submittedName>
        <fullName evidence="1">Uncharacterized protein</fullName>
    </submittedName>
</protein>
<proteinExistence type="predicted"/>
<gene>
    <name evidence="1" type="ORF">CTOB1V02_LOCUS478</name>
</gene>
<dbReference type="InterPro" id="IPR011993">
    <property type="entry name" value="PH-like_dom_sf"/>
</dbReference>
<dbReference type="Pfam" id="PF00640">
    <property type="entry name" value="PID"/>
    <property type="match status" value="1"/>
</dbReference>
<organism evidence="1">
    <name type="scientific">Cyprideis torosa</name>
    <dbReference type="NCBI Taxonomy" id="163714"/>
    <lineage>
        <taxon>Eukaryota</taxon>
        <taxon>Metazoa</taxon>
        <taxon>Ecdysozoa</taxon>
        <taxon>Arthropoda</taxon>
        <taxon>Crustacea</taxon>
        <taxon>Oligostraca</taxon>
        <taxon>Ostracoda</taxon>
        <taxon>Podocopa</taxon>
        <taxon>Podocopida</taxon>
        <taxon>Cytherocopina</taxon>
        <taxon>Cytheroidea</taxon>
        <taxon>Cytherideidae</taxon>
        <taxon>Cyprideis</taxon>
    </lineage>
</organism>
<reference evidence="1" key="1">
    <citation type="submission" date="2020-11" db="EMBL/GenBank/DDBJ databases">
        <authorList>
            <person name="Tran Van P."/>
        </authorList>
    </citation>
    <scope>NUCLEOTIDE SEQUENCE</scope>
</reference>